<dbReference type="SMART" id="SM00530">
    <property type="entry name" value="HTH_XRE"/>
    <property type="match status" value="1"/>
</dbReference>
<evidence type="ECO:0000313" key="5">
    <source>
        <dbReference type="Proteomes" id="UP000286678"/>
    </source>
</evidence>
<feature type="domain" description="HTH cro/C1-type" evidence="3">
    <location>
        <begin position="3"/>
        <end position="56"/>
    </location>
</feature>
<dbReference type="InterPro" id="IPR050807">
    <property type="entry name" value="TransReg_Diox_bact_type"/>
</dbReference>
<evidence type="ECO:0000259" key="3">
    <source>
        <dbReference type="PROSITE" id="PS50943"/>
    </source>
</evidence>
<keyword evidence="1" id="KW-0238">DNA-binding</keyword>
<evidence type="ECO:0000313" key="4">
    <source>
        <dbReference type="EMBL" id="RUO46582.1"/>
    </source>
</evidence>
<gene>
    <name evidence="4" type="ORF">CWE21_10520</name>
</gene>
<name>A0A432XD51_9GAMM</name>
<keyword evidence="2" id="KW-0812">Transmembrane</keyword>
<dbReference type="PANTHER" id="PTHR46797:SF1">
    <property type="entry name" value="METHYLPHOSPHONATE SYNTHASE"/>
    <property type="match status" value="1"/>
</dbReference>
<dbReference type="GO" id="GO:0003700">
    <property type="term" value="F:DNA-binding transcription factor activity"/>
    <property type="evidence" value="ECO:0007669"/>
    <property type="project" value="TreeGrafter"/>
</dbReference>
<evidence type="ECO:0000256" key="2">
    <source>
        <dbReference type="SAM" id="Phobius"/>
    </source>
</evidence>
<dbReference type="AlphaFoldDB" id="A0A432XD51"/>
<dbReference type="PANTHER" id="PTHR46797">
    <property type="entry name" value="HTH-TYPE TRANSCRIPTIONAL REGULATOR"/>
    <property type="match status" value="1"/>
</dbReference>
<keyword evidence="5" id="KW-1185">Reference proteome</keyword>
<keyword evidence="2" id="KW-1133">Transmembrane helix</keyword>
<keyword evidence="2" id="KW-0472">Membrane</keyword>
<dbReference type="PROSITE" id="PS50943">
    <property type="entry name" value="HTH_CROC1"/>
    <property type="match status" value="1"/>
</dbReference>
<dbReference type="Proteomes" id="UP000286678">
    <property type="component" value="Unassembled WGS sequence"/>
</dbReference>
<evidence type="ECO:0000256" key="1">
    <source>
        <dbReference type="ARBA" id="ARBA00023125"/>
    </source>
</evidence>
<accession>A0A432XD51</accession>
<dbReference type="GO" id="GO:0005829">
    <property type="term" value="C:cytosol"/>
    <property type="evidence" value="ECO:0007669"/>
    <property type="project" value="TreeGrafter"/>
</dbReference>
<feature type="transmembrane region" description="Helical" evidence="2">
    <location>
        <begin position="109"/>
        <end position="129"/>
    </location>
</feature>
<dbReference type="Pfam" id="PF01381">
    <property type="entry name" value="HTH_3"/>
    <property type="match status" value="1"/>
</dbReference>
<comment type="caution">
    <text evidence="4">The sequence shown here is derived from an EMBL/GenBank/DDBJ whole genome shotgun (WGS) entry which is preliminary data.</text>
</comment>
<organism evidence="4 5">
    <name type="scientific">Pseudidiomarina aquimaris</name>
    <dbReference type="NCBI Taxonomy" id="641841"/>
    <lineage>
        <taxon>Bacteria</taxon>
        <taxon>Pseudomonadati</taxon>
        <taxon>Pseudomonadota</taxon>
        <taxon>Gammaproteobacteria</taxon>
        <taxon>Alteromonadales</taxon>
        <taxon>Idiomarinaceae</taxon>
        <taxon>Pseudidiomarina</taxon>
    </lineage>
</organism>
<dbReference type="CDD" id="cd00093">
    <property type="entry name" value="HTH_XRE"/>
    <property type="match status" value="1"/>
</dbReference>
<dbReference type="Pfam" id="PF13239">
    <property type="entry name" value="2TM"/>
    <property type="match status" value="1"/>
</dbReference>
<protein>
    <submittedName>
        <fullName evidence="4">XRE family transcriptional regulator</fullName>
    </submittedName>
</protein>
<dbReference type="InterPro" id="IPR025698">
    <property type="entry name" value="2TM_dom"/>
</dbReference>
<dbReference type="SUPFAM" id="SSF47413">
    <property type="entry name" value="lambda repressor-like DNA-binding domains"/>
    <property type="match status" value="1"/>
</dbReference>
<reference evidence="5" key="1">
    <citation type="journal article" date="2018" name="Front. Microbiol.">
        <title>Genome-Based Analysis Reveals the Taxonomy and Diversity of the Family Idiomarinaceae.</title>
        <authorList>
            <person name="Liu Y."/>
            <person name="Lai Q."/>
            <person name="Shao Z."/>
        </authorList>
    </citation>
    <scope>NUCLEOTIDE SEQUENCE [LARGE SCALE GENOMIC DNA]</scope>
    <source>
        <strain evidence="5">SW15</strain>
    </source>
</reference>
<dbReference type="RefSeq" id="WP_126834403.1">
    <property type="nucleotide sequence ID" value="NZ_PIPT01000008.1"/>
</dbReference>
<dbReference type="EMBL" id="PIPT01000008">
    <property type="protein sequence ID" value="RUO46582.1"/>
    <property type="molecule type" value="Genomic_DNA"/>
</dbReference>
<dbReference type="OrthoDB" id="21915at2"/>
<dbReference type="Gene3D" id="1.10.260.40">
    <property type="entry name" value="lambda repressor-like DNA-binding domains"/>
    <property type="match status" value="1"/>
</dbReference>
<dbReference type="InterPro" id="IPR010982">
    <property type="entry name" value="Lambda_DNA-bd_dom_sf"/>
</dbReference>
<sequence length="152" mass="17352">MLVRKLRLKNGWSQAQLAEMAGVTTRTIQRIERGHPASMETNKALAAVLEVDLSQLQPEDDTMKDDAILQHDEQRALQYAKRVKSFYEGLITYLVMAAVFFYFGYDEPLLYWVFGGIGLGLVVQGLIAFEKISFLSPGWEKRLVERKLGRKL</sequence>
<proteinExistence type="predicted"/>
<feature type="transmembrane region" description="Helical" evidence="2">
    <location>
        <begin position="85"/>
        <end position="103"/>
    </location>
</feature>
<dbReference type="GO" id="GO:0003677">
    <property type="term" value="F:DNA binding"/>
    <property type="evidence" value="ECO:0007669"/>
    <property type="project" value="UniProtKB-KW"/>
</dbReference>
<dbReference type="InterPro" id="IPR001387">
    <property type="entry name" value="Cro/C1-type_HTH"/>
</dbReference>